<organism evidence="1">
    <name type="scientific">marine sediment metagenome</name>
    <dbReference type="NCBI Taxonomy" id="412755"/>
    <lineage>
        <taxon>unclassified sequences</taxon>
        <taxon>metagenomes</taxon>
        <taxon>ecological metagenomes</taxon>
    </lineage>
</organism>
<protein>
    <submittedName>
        <fullName evidence="1">Uncharacterized protein</fullName>
    </submittedName>
</protein>
<dbReference type="AlphaFoldDB" id="A0A0F9BTC6"/>
<comment type="caution">
    <text evidence="1">The sequence shown here is derived from an EMBL/GenBank/DDBJ whole genome shotgun (WGS) entry which is preliminary data.</text>
</comment>
<gene>
    <name evidence="1" type="ORF">LCGC14_2751340</name>
</gene>
<evidence type="ECO:0000313" key="1">
    <source>
        <dbReference type="EMBL" id="KKK87631.1"/>
    </source>
</evidence>
<accession>A0A0F9BTC6</accession>
<proteinExistence type="predicted"/>
<sequence>RLAPPLTEKEKAELLSLARAWGNVYKPGYPPYHLSNLNGRIRADRERLKAITARAARTEQAEASGGVLIEGDDWIRVTFAERPAYPIIDALKAAGFMWMKGSWIGKRDALPETVRGDQP</sequence>
<feature type="non-terminal residue" evidence="1">
    <location>
        <position position="1"/>
    </location>
</feature>
<dbReference type="EMBL" id="LAZR01050310">
    <property type="protein sequence ID" value="KKK87631.1"/>
    <property type="molecule type" value="Genomic_DNA"/>
</dbReference>
<name>A0A0F9BTC6_9ZZZZ</name>
<reference evidence="1" key="1">
    <citation type="journal article" date="2015" name="Nature">
        <title>Complex archaea that bridge the gap between prokaryotes and eukaryotes.</title>
        <authorList>
            <person name="Spang A."/>
            <person name="Saw J.H."/>
            <person name="Jorgensen S.L."/>
            <person name="Zaremba-Niedzwiedzka K."/>
            <person name="Martijn J."/>
            <person name="Lind A.E."/>
            <person name="van Eijk R."/>
            <person name="Schleper C."/>
            <person name="Guy L."/>
            <person name="Ettema T.J."/>
        </authorList>
    </citation>
    <scope>NUCLEOTIDE SEQUENCE</scope>
</reference>